<dbReference type="GO" id="GO:0006352">
    <property type="term" value="P:DNA-templated transcription initiation"/>
    <property type="evidence" value="ECO:0007669"/>
    <property type="project" value="InterPro"/>
</dbReference>
<keyword evidence="3" id="KW-0731">Sigma factor</keyword>
<evidence type="ECO:0000256" key="1">
    <source>
        <dbReference type="ARBA" id="ARBA00010641"/>
    </source>
</evidence>
<dbReference type="InterPro" id="IPR013325">
    <property type="entry name" value="RNA_pol_sigma_r2"/>
</dbReference>
<name>A0A937K3N5_9CLOT</name>
<dbReference type="InterPro" id="IPR013249">
    <property type="entry name" value="RNA_pol_sigma70_r4_t2"/>
</dbReference>
<dbReference type="SUPFAM" id="SSF88659">
    <property type="entry name" value="Sigma3 and sigma4 domains of RNA polymerase sigma factors"/>
    <property type="match status" value="1"/>
</dbReference>
<keyword evidence="4" id="KW-0238">DNA-binding</keyword>
<reference evidence="8" key="1">
    <citation type="submission" date="2021-01" db="EMBL/GenBank/DDBJ databases">
        <title>Genome public.</title>
        <authorList>
            <person name="Liu C."/>
            <person name="Sun Q."/>
        </authorList>
    </citation>
    <scope>NUCLEOTIDE SEQUENCE</scope>
    <source>
        <strain evidence="8">YIM B02565</strain>
    </source>
</reference>
<evidence type="ECO:0000256" key="5">
    <source>
        <dbReference type="ARBA" id="ARBA00023163"/>
    </source>
</evidence>
<dbReference type="EMBL" id="JAESWA010000022">
    <property type="protein sequence ID" value="MBL4931812.1"/>
    <property type="molecule type" value="Genomic_DNA"/>
</dbReference>
<feature type="domain" description="RNA polymerase sigma-70 region 2" evidence="6">
    <location>
        <begin position="24"/>
        <end position="93"/>
    </location>
</feature>
<evidence type="ECO:0000313" key="9">
    <source>
        <dbReference type="Proteomes" id="UP000623681"/>
    </source>
</evidence>
<evidence type="ECO:0000313" key="8">
    <source>
        <dbReference type="EMBL" id="MBL4931812.1"/>
    </source>
</evidence>
<dbReference type="PANTHER" id="PTHR43133">
    <property type="entry name" value="RNA POLYMERASE ECF-TYPE SIGMA FACTO"/>
    <property type="match status" value="1"/>
</dbReference>
<evidence type="ECO:0000256" key="4">
    <source>
        <dbReference type="ARBA" id="ARBA00023125"/>
    </source>
</evidence>
<evidence type="ECO:0000259" key="6">
    <source>
        <dbReference type="Pfam" id="PF04542"/>
    </source>
</evidence>
<dbReference type="Pfam" id="PF04542">
    <property type="entry name" value="Sigma70_r2"/>
    <property type="match status" value="1"/>
</dbReference>
<dbReference type="CDD" id="cd06171">
    <property type="entry name" value="Sigma70_r4"/>
    <property type="match status" value="1"/>
</dbReference>
<dbReference type="Pfam" id="PF08281">
    <property type="entry name" value="Sigma70_r4_2"/>
    <property type="match status" value="1"/>
</dbReference>
<organism evidence="8 9">
    <name type="scientific">Clostridium paridis</name>
    <dbReference type="NCBI Taxonomy" id="2803863"/>
    <lineage>
        <taxon>Bacteria</taxon>
        <taxon>Bacillati</taxon>
        <taxon>Bacillota</taxon>
        <taxon>Clostridia</taxon>
        <taxon>Eubacteriales</taxon>
        <taxon>Clostridiaceae</taxon>
        <taxon>Clostridium</taxon>
    </lineage>
</organism>
<dbReference type="Proteomes" id="UP000623681">
    <property type="component" value="Unassembled WGS sequence"/>
</dbReference>
<comment type="similarity">
    <text evidence="1">Belongs to the sigma-70 factor family. ECF subfamily.</text>
</comment>
<evidence type="ECO:0000259" key="7">
    <source>
        <dbReference type="Pfam" id="PF08281"/>
    </source>
</evidence>
<protein>
    <submittedName>
        <fullName evidence="8">Sigma-70 family RNA polymerase sigma factor</fullName>
    </submittedName>
</protein>
<keyword evidence="2" id="KW-0805">Transcription regulation</keyword>
<dbReference type="GO" id="GO:0016987">
    <property type="term" value="F:sigma factor activity"/>
    <property type="evidence" value="ECO:0007669"/>
    <property type="project" value="UniProtKB-KW"/>
</dbReference>
<dbReference type="InterPro" id="IPR014284">
    <property type="entry name" value="RNA_pol_sigma-70_dom"/>
</dbReference>
<dbReference type="InterPro" id="IPR036388">
    <property type="entry name" value="WH-like_DNA-bd_sf"/>
</dbReference>
<dbReference type="GO" id="GO:0003677">
    <property type="term" value="F:DNA binding"/>
    <property type="evidence" value="ECO:0007669"/>
    <property type="project" value="UniProtKB-KW"/>
</dbReference>
<accession>A0A937K3N5</accession>
<dbReference type="Gene3D" id="1.10.1740.10">
    <property type="match status" value="1"/>
</dbReference>
<keyword evidence="5" id="KW-0804">Transcription</keyword>
<evidence type="ECO:0000256" key="2">
    <source>
        <dbReference type="ARBA" id="ARBA00023015"/>
    </source>
</evidence>
<comment type="caution">
    <text evidence="8">The sequence shown here is derived from an EMBL/GenBank/DDBJ whole genome shotgun (WGS) entry which is preliminary data.</text>
</comment>
<gene>
    <name evidence="8" type="ORF">JK634_08350</name>
</gene>
<dbReference type="AlphaFoldDB" id="A0A937K3N5"/>
<dbReference type="InterPro" id="IPR007627">
    <property type="entry name" value="RNA_pol_sigma70_r2"/>
</dbReference>
<dbReference type="Gene3D" id="1.10.10.10">
    <property type="entry name" value="Winged helix-like DNA-binding domain superfamily/Winged helix DNA-binding domain"/>
    <property type="match status" value="1"/>
</dbReference>
<dbReference type="InterPro" id="IPR013324">
    <property type="entry name" value="RNA_pol_sigma_r3/r4-like"/>
</dbReference>
<dbReference type="PANTHER" id="PTHR43133:SF8">
    <property type="entry name" value="RNA POLYMERASE SIGMA FACTOR HI_1459-RELATED"/>
    <property type="match status" value="1"/>
</dbReference>
<sequence length="182" mass="21712">MGEFNESEIIQGIKDMNMESFQKLMTHYGKLVYYVASKILNEPYEKESIEECYNDVFMTIWSNIDCFDYNKGNFKAWLISITKYKALNIKRKSLRENNVLEYMDEITSIYNDDLERIENKELINELLDNLEEKDKIIFLKRYLEGVPIKEIGKELGYSEEYIYTRISRAKKKIKRIVGDYNG</sequence>
<keyword evidence="9" id="KW-1185">Reference proteome</keyword>
<evidence type="ECO:0000256" key="3">
    <source>
        <dbReference type="ARBA" id="ARBA00023082"/>
    </source>
</evidence>
<dbReference type="RefSeq" id="WP_202767198.1">
    <property type="nucleotide sequence ID" value="NZ_JAESWA010000022.1"/>
</dbReference>
<feature type="domain" description="RNA polymerase sigma factor 70 region 4 type 2" evidence="7">
    <location>
        <begin position="121"/>
        <end position="173"/>
    </location>
</feature>
<proteinExistence type="inferred from homology"/>
<dbReference type="SUPFAM" id="SSF88946">
    <property type="entry name" value="Sigma2 domain of RNA polymerase sigma factors"/>
    <property type="match status" value="1"/>
</dbReference>
<dbReference type="NCBIfam" id="TIGR02937">
    <property type="entry name" value="sigma70-ECF"/>
    <property type="match status" value="1"/>
</dbReference>
<dbReference type="InterPro" id="IPR039425">
    <property type="entry name" value="RNA_pol_sigma-70-like"/>
</dbReference>